<dbReference type="PANTHER" id="PTHR12558">
    <property type="entry name" value="CELL DIVISION CYCLE 16,23,27"/>
    <property type="match status" value="1"/>
</dbReference>
<dbReference type="Pfam" id="PF12895">
    <property type="entry name" value="ANAPC3"/>
    <property type="match status" value="1"/>
</dbReference>
<dbReference type="PANTHER" id="PTHR12558:SF13">
    <property type="entry name" value="CELL DIVISION CYCLE PROTEIN 27 HOMOLOG"/>
    <property type="match status" value="1"/>
</dbReference>
<name>A0A485LU10_9ZZZZ</name>
<protein>
    <submittedName>
        <fullName evidence="2">Tetratricopeptide repeat protein</fullName>
    </submittedName>
</protein>
<dbReference type="SUPFAM" id="SSF48452">
    <property type="entry name" value="TPR-like"/>
    <property type="match status" value="1"/>
</dbReference>
<keyword evidence="1" id="KW-1133">Transmembrane helix</keyword>
<dbReference type="Gene3D" id="1.25.40.10">
    <property type="entry name" value="Tetratricopeptide repeat domain"/>
    <property type="match status" value="1"/>
</dbReference>
<organism evidence="2">
    <name type="scientific">anaerobic digester metagenome</name>
    <dbReference type="NCBI Taxonomy" id="1263854"/>
    <lineage>
        <taxon>unclassified sequences</taxon>
        <taxon>metagenomes</taxon>
        <taxon>ecological metagenomes</taxon>
    </lineage>
</organism>
<reference evidence="2" key="1">
    <citation type="submission" date="2019-03" db="EMBL/GenBank/DDBJ databases">
        <authorList>
            <person name="Hao L."/>
        </authorList>
    </citation>
    <scope>NUCLEOTIDE SEQUENCE</scope>
</reference>
<dbReference type="AlphaFoldDB" id="A0A485LU10"/>
<dbReference type="InterPro" id="IPR019734">
    <property type="entry name" value="TPR_rpt"/>
</dbReference>
<proteinExistence type="predicted"/>
<accession>A0A485LU10</accession>
<feature type="transmembrane region" description="Helical" evidence="1">
    <location>
        <begin position="6"/>
        <end position="31"/>
    </location>
</feature>
<dbReference type="Pfam" id="PF13174">
    <property type="entry name" value="TPR_6"/>
    <property type="match status" value="1"/>
</dbReference>
<sequence length="225" mass="25779">MKTFGLFLLISFLTGNPLLALLILILVVFVIERRFIGVLPDIFEPWRRAGRMRQLNKEVQVNPANAEAHLDLGEAYFRQGKYKLASSFLEKASGKMAGHPLFHFYLGACYYHLGKIEEGKREIEKAVAANPKASLGEPYVYLLRICLQERQPAHIIENICKQLLNSGTPKTFYLAGRVFMEAGDINRARNFFEETIENYDACRGALKRLYRKWAILSKICLYSLK</sequence>
<dbReference type="SMART" id="SM00028">
    <property type="entry name" value="TPR"/>
    <property type="match status" value="3"/>
</dbReference>
<keyword evidence="1" id="KW-0812">Transmembrane</keyword>
<evidence type="ECO:0000313" key="2">
    <source>
        <dbReference type="EMBL" id="VFU11349.1"/>
    </source>
</evidence>
<dbReference type="InterPro" id="IPR011990">
    <property type="entry name" value="TPR-like_helical_dom_sf"/>
</dbReference>
<dbReference type="EMBL" id="CAADRN010000018">
    <property type="protein sequence ID" value="VFU11349.1"/>
    <property type="molecule type" value="Genomic_DNA"/>
</dbReference>
<dbReference type="PROSITE" id="PS50005">
    <property type="entry name" value="TPR"/>
    <property type="match status" value="1"/>
</dbReference>
<gene>
    <name evidence="2" type="ORF">SCFA_1140002</name>
</gene>
<keyword evidence="1" id="KW-0472">Membrane</keyword>
<evidence type="ECO:0000256" key="1">
    <source>
        <dbReference type="SAM" id="Phobius"/>
    </source>
</evidence>